<evidence type="ECO:0000256" key="1">
    <source>
        <dbReference type="ARBA" id="ARBA00022723"/>
    </source>
</evidence>
<dbReference type="Pfam" id="PF06155">
    <property type="entry name" value="GBBH-like_N"/>
    <property type="match status" value="1"/>
</dbReference>
<name>A0A3N2DDT4_9GAMM</name>
<sequence>MSPTTANTAPIPSGINYKKQSKLLVLSYGDEDYSLSAELLRVYSPSAEVQGHGVGSEVLQFGKRHVTIVHIQPVGNYAIQLHFDDGHDSGIYSWGYLYRLANEQQQLWDDYLARLAAEGQSRDENTQVIRLGN</sequence>
<comment type="caution">
    <text evidence="4">The sequence shown here is derived from an EMBL/GenBank/DDBJ whole genome shotgun (WGS) entry which is preliminary data.</text>
</comment>
<dbReference type="EMBL" id="RKHR01000008">
    <property type="protein sequence ID" value="ROR97936.1"/>
    <property type="molecule type" value="Genomic_DNA"/>
</dbReference>
<dbReference type="OrthoDB" id="9794178at2"/>
<evidence type="ECO:0000256" key="2">
    <source>
        <dbReference type="ARBA" id="ARBA00023004"/>
    </source>
</evidence>
<proteinExistence type="predicted"/>
<dbReference type="GO" id="GO:0046872">
    <property type="term" value="F:metal ion binding"/>
    <property type="evidence" value="ECO:0007669"/>
    <property type="project" value="UniProtKB-KW"/>
</dbReference>
<dbReference type="InterPro" id="IPR038492">
    <property type="entry name" value="GBBH-like_N_sf"/>
</dbReference>
<evidence type="ECO:0000259" key="3">
    <source>
        <dbReference type="Pfam" id="PF06155"/>
    </source>
</evidence>
<protein>
    <submittedName>
        <fullName evidence="4">DUF971 family protein</fullName>
    </submittedName>
</protein>
<reference evidence="4 5" key="1">
    <citation type="submission" date="2018-11" db="EMBL/GenBank/DDBJ databases">
        <title>Genomic Encyclopedia of Type Strains, Phase IV (KMG-IV): sequencing the most valuable type-strain genomes for metagenomic binning, comparative biology and taxonomic classification.</title>
        <authorList>
            <person name="Goeker M."/>
        </authorList>
    </citation>
    <scope>NUCLEOTIDE SEQUENCE [LARGE SCALE GENOMIC DNA]</scope>
    <source>
        <strain evidence="4 5">DSM 100316</strain>
    </source>
</reference>
<organism evidence="4 5">
    <name type="scientific">Sinobacterium caligoides</name>
    <dbReference type="NCBI Taxonomy" id="933926"/>
    <lineage>
        <taxon>Bacteria</taxon>
        <taxon>Pseudomonadati</taxon>
        <taxon>Pseudomonadota</taxon>
        <taxon>Gammaproteobacteria</taxon>
        <taxon>Cellvibrionales</taxon>
        <taxon>Spongiibacteraceae</taxon>
        <taxon>Sinobacterium</taxon>
    </lineage>
</organism>
<dbReference type="PANTHER" id="PTHR35303">
    <property type="entry name" value="OS02G0197800 PROTEIN"/>
    <property type="match status" value="1"/>
</dbReference>
<evidence type="ECO:0000313" key="5">
    <source>
        <dbReference type="Proteomes" id="UP000275394"/>
    </source>
</evidence>
<dbReference type="InterPro" id="IPR010376">
    <property type="entry name" value="GBBH-like_N"/>
</dbReference>
<dbReference type="PANTHER" id="PTHR35303:SF5">
    <property type="entry name" value="OS02G0197800 PROTEIN"/>
    <property type="match status" value="1"/>
</dbReference>
<keyword evidence="2" id="KW-0408">Iron</keyword>
<feature type="domain" description="Gamma-butyrobetaine hydroxylase-like N-terminal" evidence="3">
    <location>
        <begin position="15"/>
        <end position="98"/>
    </location>
</feature>
<keyword evidence="5" id="KW-1185">Reference proteome</keyword>
<dbReference type="RefSeq" id="WP_123713931.1">
    <property type="nucleotide sequence ID" value="NZ_RKHR01000008.1"/>
</dbReference>
<keyword evidence="1" id="KW-0479">Metal-binding</keyword>
<dbReference type="Proteomes" id="UP000275394">
    <property type="component" value="Unassembled WGS sequence"/>
</dbReference>
<dbReference type="Gene3D" id="3.30.2020.30">
    <property type="match status" value="1"/>
</dbReference>
<accession>A0A3N2DDT4</accession>
<gene>
    <name evidence="4" type="ORF">EDC56_3605</name>
</gene>
<evidence type="ECO:0000313" key="4">
    <source>
        <dbReference type="EMBL" id="ROR97936.1"/>
    </source>
</evidence>
<dbReference type="AlphaFoldDB" id="A0A3N2DDT4"/>